<comment type="caution">
    <text evidence="1">The sequence shown here is derived from an EMBL/GenBank/DDBJ whole genome shotgun (WGS) entry which is preliminary data.</text>
</comment>
<reference evidence="1" key="1">
    <citation type="submission" date="2013-04" db="EMBL/GenBank/DDBJ databases">
        <title>The genome sequencing project of 58 acetic acid bacteria.</title>
        <authorList>
            <person name="Okamoto-Kainuma A."/>
            <person name="Ishikawa M."/>
            <person name="Umino S."/>
            <person name="Koizumi Y."/>
            <person name="Shiwa Y."/>
            <person name="Yoshikawa H."/>
            <person name="Matsutani M."/>
            <person name="Matsushita K."/>
        </authorList>
    </citation>
    <scope>NUCLEOTIDE SEQUENCE</scope>
    <source>
        <strain evidence="1">DSM 12717</strain>
    </source>
</reference>
<sequence>MGMFAIRTIADIVPDRRQMSDIDMRLSIAPAVEDWKRSGKCAWWIDRRVPRRVGCGGTPAGSVASLCVSKYGAAWIDADQARQERIETGRADRVAGHPAVRSVAKRMPGAMKARPEARSIHWRSRRNLRETWRRRT</sequence>
<accession>A0ABQ0P8M9</accession>
<dbReference type="Proteomes" id="UP001060895">
    <property type="component" value="Unassembled WGS sequence"/>
</dbReference>
<name>A0ABQ0P8M9_9PROT</name>
<protein>
    <submittedName>
        <fullName evidence="1">Uncharacterized protein</fullName>
    </submittedName>
</protein>
<gene>
    <name evidence="1" type="ORF">AA12717_2462</name>
</gene>
<proteinExistence type="predicted"/>
<dbReference type="EMBL" id="BAQP01000185">
    <property type="protein sequence ID" value="GBQ26755.1"/>
    <property type="molecule type" value="Genomic_DNA"/>
</dbReference>
<evidence type="ECO:0000313" key="2">
    <source>
        <dbReference type="Proteomes" id="UP001060895"/>
    </source>
</evidence>
<keyword evidence="2" id="KW-1185">Reference proteome</keyword>
<evidence type="ECO:0000313" key="1">
    <source>
        <dbReference type="EMBL" id="GBQ26755.1"/>
    </source>
</evidence>
<organism evidence="1 2">
    <name type="scientific">Gluconacetobacter sacchari DSM 12717</name>
    <dbReference type="NCBI Taxonomy" id="1307940"/>
    <lineage>
        <taxon>Bacteria</taxon>
        <taxon>Pseudomonadati</taxon>
        <taxon>Pseudomonadota</taxon>
        <taxon>Alphaproteobacteria</taxon>
        <taxon>Acetobacterales</taxon>
        <taxon>Acetobacteraceae</taxon>
        <taxon>Gluconacetobacter</taxon>
    </lineage>
</organism>